<evidence type="ECO:0000256" key="1">
    <source>
        <dbReference type="SAM" id="MobiDB-lite"/>
    </source>
</evidence>
<name>A0A067M555_BOTB1</name>
<keyword evidence="3" id="KW-1185">Reference proteome</keyword>
<evidence type="ECO:0000313" key="2">
    <source>
        <dbReference type="EMBL" id="KDQ06716.1"/>
    </source>
</evidence>
<dbReference type="InParanoid" id="A0A067M555"/>
<feature type="region of interest" description="Disordered" evidence="1">
    <location>
        <begin position="648"/>
        <end position="692"/>
    </location>
</feature>
<reference evidence="3" key="1">
    <citation type="journal article" date="2014" name="Proc. Natl. Acad. Sci. U.S.A.">
        <title>Extensive sampling of basidiomycete genomes demonstrates inadequacy of the white-rot/brown-rot paradigm for wood decay fungi.</title>
        <authorList>
            <person name="Riley R."/>
            <person name="Salamov A.A."/>
            <person name="Brown D.W."/>
            <person name="Nagy L.G."/>
            <person name="Floudas D."/>
            <person name="Held B.W."/>
            <person name="Levasseur A."/>
            <person name="Lombard V."/>
            <person name="Morin E."/>
            <person name="Otillar R."/>
            <person name="Lindquist E.A."/>
            <person name="Sun H."/>
            <person name="LaButti K.M."/>
            <person name="Schmutz J."/>
            <person name="Jabbour D."/>
            <person name="Luo H."/>
            <person name="Baker S.E."/>
            <person name="Pisabarro A.G."/>
            <person name="Walton J.D."/>
            <person name="Blanchette R.A."/>
            <person name="Henrissat B."/>
            <person name="Martin F."/>
            <person name="Cullen D."/>
            <person name="Hibbett D.S."/>
            <person name="Grigoriev I.V."/>
        </authorList>
    </citation>
    <scope>NUCLEOTIDE SEQUENCE [LARGE SCALE GENOMIC DNA]</scope>
    <source>
        <strain evidence="3">FD-172 SS1</strain>
    </source>
</reference>
<feature type="compositionally biased region" description="Low complexity" evidence="1">
    <location>
        <begin position="370"/>
        <end position="383"/>
    </location>
</feature>
<sequence length="692" mass="76080">MPYLERSAAFINTHGLPTPTIIHPGTPTHHPRSWIVDDIRSPPQFAGDGYVIPLLEAVALTGTPVLFMGIDHKNAHLKIFPRFMPPDSPYTPAVFTIQMPEHSIGEWAHAASLTLIDAMANMPAHLLMPDIALVITNRALLASRRILDSPRIFHIFVINKWHPRHPPKKAFYYRPPTYVPASFQEHCQSRRVTTRKIKQLLAQSFTEDLEEHIPHDHIFRTFGLIQDAVDTTYPTFAALQRPASQTAALARLASGHTFVGSYYKSRNIPEMEYSCPCGVDVQDIPHVFLDCPITAPFKHLLLDDDGDFDTSILFTDKLDLLLEWLKATNAFTKRFGLWIRLPVTDPPSVFFILSVILQFPPAPSKGGSGAPAAPSTTSPPLAAKPKKPTFAEAAKSASASTPGSNPPKFNPSPKASGITVVEHINRLLAPSHFQLKGCAWSPFGNFIATPHLSEDVAKLPEVLPRILLDMFKVEFRHLTFDNSSFVVVYNLPLGPPGNWADPSTITSALMAQNNILEPLPASPSRWLANPDRHKGTTASLRLSLSPLMKAAILRSGTLFFDGCPHPVCAFTTVKTKSNQCRQCWRLGHSEAWCRQTNPVCSTCAQGHPSHHHHAVAPNAAQLCVLCKGAHPSWTRWCVNRHIQLAAQPPLPKKKPAKPSAASKRHASKVTAGSSTKVPSSTTKPSGDVVTHL</sequence>
<dbReference type="EMBL" id="KL198125">
    <property type="protein sequence ID" value="KDQ06716.1"/>
    <property type="molecule type" value="Genomic_DNA"/>
</dbReference>
<dbReference type="AlphaFoldDB" id="A0A067M555"/>
<accession>A0A067M555</accession>
<dbReference type="OrthoDB" id="3230070at2759"/>
<protein>
    <submittedName>
        <fullName evidence="2">Uncharacterized protein</fullName>
    </submittedName>
</protein>
<evidence type="ECO:0000313" key="3">
    <source>
        <dbReference type="Proteomes" id="UP000027195"/>
    </source>
</evidence>
<dbReference type="HOGENOM" id="CLU_397926_0_0_1"/>
<dbReference type="Proteomes" id="UP000027195">
    <property type="component" value="Unassembled WGS sequence"/>
</dbReference>
<feature type="compositionally biased region" description="Basic residues" evidence="1">
    <location>
        <begin position="651"/>
        <end position="667"/>
    </location>
</feature>
<feature type="compositionally biased region" description="Low complexity" evidence="1">
    <location>
        <begin position="673"/>
        <end position="685"/>
    </location>
</feature>
<dbReference type="STRING" id="930990.A0A067M555"/>
<gene>
    <name evidence="2" type="ORF">BOTBODRAFT_181304</name>
</gene>
<proteinExistence type="predicted"/>
<organism evidence="2 3">
    <name type="scientific">Botryobasidium botryosum (strain FD-172 SS1)</name>
    <dbReference type="NCBI Taxonomy" id="930990"/>
    <lineage>
        <taxon>Eukaryota</taxon>
        <taxon>Fungi</taxon>
        <taxon>Dikarya</taxon>
        <taxon>Basidiomycota</taxon>
        <taxon>Agaricomycotina</taxon>
        <taxon>Agaricomycetes</taxon>
        <taxon>Cantharellales</taxon>
        <taxon>Botryobasidiaceae</taxon>
        <taxon>Botryobasidium</taxon>
    </lineage>
</organism>
<feature type="region of interest" description="Disordered" evidence="1">
    <location>
        <begin position="366"/>
        <end position="413"/>
    </location>
</feature>